<sequence>MLLTLVATVQRKIKQWVEYRKTVYELNHLTNRDLRDLGIARCDIEFIARKHSMSKI</sequence>
<accession>A0A6J7X085</accession>
<proteinExistence type="predicted"/>
<name>A0A6J7X085_9CAUD</name>
<organism evidence="2">
    <name type="scientific">uncultured Caudovirales phage</name>
    <dbReference type="NCBI Taxonomy" id="2100421"/>
    <lineage>
        <taxon>Viruses</taxon>
        <taxon>Duplodnaviria</taxon>
        <taxon>Heunggongvirae</taxon>
        <taxon>Uroviricota</taxon>
        <taxon>Caudoviricetes</taxon>
        <taxon>Peduoviridae</taxon>
        <taxon>Maltschvirus</taxon>
        <taxon>Maltschvirus maltsch</taxon>
    </lineage>
</organism>
<evidence type="ECO:0000313" key="2">
    <source>
        <dbReference type="EMBL" id="CAB5220653.1"/>
    </source>
</evidence>
<reference evidence="2" key="1">
    <citation type="submission" date="2020-05" db="EMBL/GenBank/DDBJ databases">
        <authorList>
            <person name="Chiriac C."/>
            <person name="Salcher M."/>
            <person name="Ghai R."/>
            <person name="Kavagutti S V."/>
        </authorList>
    </citation>
    <scope>NUCLEOTIDE SEQUENCE</scope>
</reference>
<evidence type="ECO:0000259" key="1">
    <source>
        <dbReference type="Pfam" id="PF06568"/>
    </source>
</evidence>
<protein>
    <submittedName>
        <fullName evidence="2">COG5457 Uncharacterized conserved small protein</fullName>
    </submittedName>
</protein>
<feature type="domain" description="YjiS-like" evidence="1">
    <location>
        <begin position="11"/>
        <end position="45"/>
    </location>
</feature>
<dbReference type="Pfam" id="PF06568">
    <property type="entry name" value="YjiS-like"/>
    <property type="match status" value="1"/>
</dbReference>
<dbReference type="EMBL" id="LR798287">
    <property type="protein sequence ID" value="CAB5220653.1"/>
    <property type="molecule type" value="Genomic_DNA"/>
</dbReference>
<gene>
    <name evidence="2" type="ORF">UFOVP245_8</name>
</gene>
<dbReference type="InterPro" id="IPR009506">
    <property type="entry name" value="YjiS-like"/>
</dbReference>